<dbReference type="EMBL" id="UHED01000001">
    <property type="protein sequence ID" value="SUM81518.1"/>
    <property type="molecule type" value="Genomic_DNA"/>
</dbReference>
<dbReference type="Proteomes" id="UP000254707">
    <property type="component" value="Unassembled WGS sequence"/>
</dbReference>
<protein>
    <submittedName>
        <fullName evidence="1">Uncharacterized protein</fullName>
    </submittedName>
</protein>
<reference evidence="1 2" key="1">
    <citation type="submission" date="2018-06" db="EMBL/GenBank/DDBJ databases">
        <authorList>
            <consortium name="Pathogen Informatics"/>
            <person name="Doyle S."/>
        </authorList>
    </citation>
    <scope>NUCLEOTIDE SEQUENCE [LARGE SCALE GENOMIC DNA]</scope>
    <source>
        <strain evidence="1 2">NCTC7688</strain>
    </source>
</reference>
<proteinExistence type="predicted"/>
<organism evidence="1 2">
    <name type="scientific">Staphylococcus saprophyticus</name>
    <dbReference type="NCBI Taxonomy" id="29385"/>
    <lineage>
        <taxon>Bacteria</taxon>
        <taxon>Bacillati</taxon>
        <taxon>Bacillota</taxon>
        <taxon>Bacilli</taxon>
        <taxon>Bacillales</taxon>
        <taxon>Staphylococcaceae</taxon>
        <taxon>Staphylococcus</taxon>
    </lineage>
</organism>
<gene>
    <name evidence="1" type="ORF">NCTC7688_00001</name>
</gene>
<evidence type="ECO:0000313" key="2">
    <source>
        <dbReference type="Proteomes" id="UP000254707"/>
    </source>
</evidence>
<dbReference type="AlphaFoldDB" id="A0A380HGY7"/>
<name>A0A380HGY7_STASA</name>
<accession>A0A380HGY7</accession>
<sequence length="55" mass="6530">MMFNNKKKRKCDKESKESIFSIIMDIFLNIVVGLIKLFKTSCRNIKDTWKSSRSK</sequence>
<evidence type="ECO:0000313" key="1">
    <source>
        <dbReference type="EMBL" id="SUM81518.1"/>
    </source>
</evidence>